<keyword evidence="5 8" id="KW-1133">Transmembrane helix</keyword>
<comment type="caution">
    <text evidence="10">The sequence shown here is derived from an EMBL/GenBank/DDBJ whole genome shotgun (WGS) entry which is preliminary data.</text>
</comment>
<feature type="transmembrane region" description="Helical" evidence="8">
    <location>
        <begin position="160"/>
        <end position="182"/>
    </location>
</feature>
<evidence type="ECO:0000313" key="10">
    <source>
        <dbReference type="EMBL" id="KAJ9137839.1"/>
    </source>
</evidence>
<feature type="transmembrane region" description="Helical" evidence="8">
    <location>
        <begin position="333"/>
        <end position="355"/>
    </location>
</feature>
<feature type="compositionally biased region" description="Low complexity" evidence="7">
    <location>
        <begin position="21"/>
        <end position="44"/>
    </location>
</feature>
<keyword evidence="11" id="KW-1185">Reference proteome</keyword>
<evidence type="ECO:0000313" key="11">
    <source>
        <dbReference type="Proteomes" id="UP001174691"/>
    </source>
</evidence>
<feature type="transmembrane region" description="Helical" evidence="8">
    <location>
        <begin position="194"/>
        <end position="212"/>
    </location>
</feature>
<accession>A0AA38VKT1</accession>
<evidence type="ECO:0000256" key="5">
    <source>
        <dbReference type="ARBA" id="ARBA00022989"/>
    </source>
</evidence>
<feature type="transmembrane region" description="Helical" evidence="8">
    <location>
        <begin position="265"/>
        <end position="287"/>
    </location>
</feature>
<evidence type="ECO:0000256" key="3">
    <source>
        <dbReference type="ARBA" id="ARBA00022448"/>
    </source>
</evidence>
<feature type="domain" description="Major facilitator superfamily (MFS) profile" evidence="9">
    <location>
        <begin position="71"/>
        <end position="557"/>
    </location>
</feature>
<gene>
    <name evidence="10" type="ORF">NKR19_g8056</name>
</gene>
<dbReference type="PANTHER" id="PTHR23501:SF78">
    <property type="entry name" value="MAJOR FACILITATOR SUPERFAMILY (MFS) PROFILE DOMAIN-CONTAINING PROTEIN-RELATED"/>
    <property type="match status" value="1"/>
</dbReference>
<feature type="transmembrane region" description="Helical" evidence="8">
    <location>
        <begin position="423"/>
        <end position="448"/>
    </location>
</feature>
<keyword evidence="3" id="KW-0813">Transport</keyword>
<keyword evidence="4 8" id="KW-0812">Transmembrane</keyword>
<feature type="transmembrane region" description="Helical" evidence="8">
    <location>
        <begin position="394"/>
        <end position="411"/>
    </location>
</feature>
<evidence type="ECO:0000256" key="2">
    <source>
        <dbReference type="ARBA" id="ARBA00008335"/>
    </source>
</evidence>
<evidence type="ECO:0000256" key="8">
    <source>
        <dbReference type="SAM" id="Phobius"/>
    </source>
</evidence>
<dbReference type="FunFam" id="1.20.1720.10:FF:000013">
    <property type="entry name" value="Related to multidrug resistance proteins"/>
    <property type="match status" value="1"/>
</dbReference>
<dbReference type="Gene3D" id="1.20.1720.10">
    <property type="entry name" value="Multidrug resistance protein D"/>
    <property type="match status" value="1"/>
</dbReference>
<evidence type="ECO:0000259" key="9">
    <source>
        <dbReference type="PROSITE" id="PS50850"/>
    </source>
</evidence>
<keyword evidence="6 8" id="KW-0472">Membrane</keyword>
<proteinExistence type="inferred from homology"/>
<feature type="transmembrane region" description="Helical" evidence="8">
    <location>
        <begin position="460"/>
        <end position="481"/>
    </location>
</feature>
<dbReference type="InterPro" id="IPR011701">
    <property type="entry name" value="MFS"/>
</dbReference>
<dbReference type="PRINTS" id="PR01036">
    <property type="entry name" value="TCRTETB"/>
</dbReference>
<feature type="transmembrane region" description="Helical" evidence="8">
    <location>
        <begin position="67"/>
        <end position="84"/>
    </location>
</feature>
<feature type="transmembrane region" description="Helical" evidence="8">
    <location>
        <begin position="531"/>
        <end position="553"/>
    </location>
</feature>
<dbReference type="Pfam" id="PF07690">
    <property type="entry name" value="MFS_1"/>
    <property type="match status" value="1"/>
</dbReference>
<organism evidence="10 11">
    <name type="scientific">Coniochaeta hoffmannii</name>
    <dbReference type="NCBI Taxonomy" id="91930"/>
    <lineage>
        <taxon>Eukaryota</taxon>
        <taxon>Fungi</taxon>
        <taxon>Dikarya</taxon>
        <taxon>Ascomycota</taxon>
        <taxon>Pezizomycotina</taxon>
        <taxon>Sordariomycetes</taxon>
        <taxon>Sordariomycetidae</taxon>
        <taxon>Coniochaetales</taxon>
        <taxon>Coniochaetaceae</taxon>
        <taxon>Coniochaeta</taxon>
    </lineage>
</organism>
<dbReference type="GO" id="GO:0012505">
    <property type="term" value="C:endomembrane system"/>
    <property type="evidence" value="ECO:0007669"/>
    <property type="project" value="UniProtKB-SubCell"/>
</dbReference>
<dbReference type="Proteomes" id="UP001174691">
    <property type="component" value="Unassembled WGS sequence"/>
</dbReference>
<evidence type="ECO:0000256" key="4">
    <source>
        <dbReference type="ARBA" id="ARBA00022692"/>
    </source>
</evidence>
<comment type="similarity">
    <text evidence="2">Belongs to the major facilitator superfamily.</text>
</comment>
<dbReference type="SUPFAM" id="SSF103473">
    <property type="entry name" value="MFS general substrate transporter"/>
    <property type="match status" value="1"/>
</dbReference>
<dbReference type="InterPro" id="IPR020846">
    <property type="entry name" value="MFS_dom"/>
</dbReference>
<feature type="transmembrane region" description="Helical" evidence="8">
    <location>
        <begin position="104"/>
        <end position="123"/>
    </location>
</feature>
<reference evidence="10" key="1">
    <citation type="submission" date="2022-07" db="EMBL/GenBank/DDBJ databases">
        <title>Fungi with potential for degradation of polypropylene.</title>
        <authorList>
            <person name="Gostincar C."/>
        </authorList>
    </citation>
    <scope>NUCLEOTIDE SEQUENCE</scope>
    <source>
        <strain evidence="10">EXF-13287</strain>
    </source>
</reference>
<dbReference type="GO" id="GO:0046943">
    <property type="term" value="F:carboxylic acid transmembrane transporter activity"/>
    <property type="evidence" value="ECO:0007669"/>
    <property type="project" value="UniProtKB-ARBA"/>
</dbReference>
<sequence>MTDRPQALPAHDADKGPDNDAVTVVTPTAAVRPGSSSSSSSSSSNCDDAQSIAASIGNQRMLMPKKTLLVAVPALSVALFVSFIDQTGVSTTIPAVSAELDTGAATSWIGASFLIASTAFQLINGRLSDIFGRKNCLLLCLGLIALGDVLSGFAKTKEQLFAFRAVAGVGGGGINSIVMIIVSDITTLENRGKYQGILGAVIALANGTGPFLGGALVEKLSWRWIFWLIPMLAVPAAIAILFFLPVKHERGNYVAKVKMIDYGGIALNLAAVLLILIPLSGGGDMYAWSSGQFIGMITVGGFLAVAFVLYEWKLAPVPIMPLRLFQAKHCPYMYGQSLMMGIGFYGNFFYMPIYFQSVLGYSALESGALILPLIISTSACSIGSGQFMSRVGRYMPCVAVGFGMWTLGTGLKCMFSQTTHIGVVIGVLIVEGLGVGLTLQPTLVGLLANSRSEDRAVCTGLRNFIRTIGGAFGLIISGAILSNTLSSQLSGLPFISKETISGLTSSAYGLDKLGLTSDEKELVLTVYMRGLHYIFIFYAACVGSAFVMCAGIGNTSLKAKTPKPPAEETSQVRSESDASVGGEKSKGTTAEV</sequence>
<name>A0AA38VKT1_9PEZI</name>
<feature type="transmembrane region" description="Helical" evidence="8">
    <location>
        <begin position="293"/>
        <end position="312"/>
    </location>
</feature>
<feature type="transmembrane region" description="Helical" evidence="8">
    <location>
        <begin position="361"/>
        <end position="382"/>
    </location>
</feature>
<dbReference type="PROSITE" id="PS50850">
    <property type="entry name" value="MFS"/>
    <property type="match status" value="1"/>
</dbReference>
<comment type="subcellular location">
    <subcellularLocation>
        <location evidence="1">Endomembrane system</location>
        <topology evidence="1">Multi-pass membrane protein</topology>
    </subcellularLocation>
</comment>
<feature type="region of interest" description="Disordered" evidence="7">
    <location>
        <begin position="1"/>
        <end position="46"/>
    </location>
</feature>
<dbReference type="AlphaFoldDB" id="A0AA38VKT1"/>
<dbReference type="GO" id="GO:0005886">
    <property type="term" value="C:plasma membrane"/>
    <property type="evidence" value="ECO:0007669"/>
    <property type="project" value="TreeGrafter"/>
</dbReference>
<feature type="region of interest" description="Disordered" evidence="7">
    <location>
        <begin position="558"/>
        <end position="592"/>
    </location>
</feature>
<protein>
    <submittedName>
        <fullName evidence="10">Major facilitator superfamily transporter</fullName>
    </submittedName>
</protein>
<dbReference type="EMBL" id="JANBVN010000153">
    <property type="protein sequence ID" value="KAJ9137839.1"/>
    <property type="molecule type" value="Genomic_DNA"/>
</dbReference>
<dbReference type="Gene3D" id="1.20.1250.20">
    <property type="entry name" value="MFS general substrate transporter like domains"/>
    <property type="match status" value="1"/>
</dbReference>
<evidence type="ECO:0000256" key="6">
    <source>
        <dbReference type="ARBA" id="ARBA00023136"/>
    </source>
</evidence>
<evidence type="ECO:0000256" key="7">
    <source>
        <dbReference type="SAM" id="MobiDB-lite"/>
    </source>
</evidence>
<feature type="transmembrane region" description="Helical" evidence="8">
    <location>
        <begin position="224"/>
        <end position="244"/>
    </location>
</feature>
<dbReference type="InterPro" id="IPR036259">
    <property type="entry name" value="MFS_trans_sf"/>
</dbReference>
<feature type="transmembrane region" description="Helical" evidence="8">
    <location>
        <begin position="135"/>
        <end position="154"/>
    </location>
</feature>
<dbReference type="PANTHER" id="PTHR23501">
    <property type="entry name" value="MAJOR FACILITATOR SUPERFAMILY"/>
    <property type="match status" value="1"/>
</dbReference>
<evidence type="ECO:0000256" key="1">
    <source>
        <dbReference type="ARBA" id="ARBA00004127"/>
    </source>
</evidence>